<dbReference type="EC" id="5.2.1.8" evidence="4"/>
<dbReference type="InterPro" id="IPR029000">
    <property type="entry name" value="Cyclophilin-like_dom_sf"/>
</dbReference>
<evidence type="ECO:0000313" key="7">
    <source>
        <dbReference type="Proteomes" id="UP001519289"/>
    </source>
</evidence>
<dbReference type="Proteomes" id="UP001519289">
    <property type="component" value="Unassembled WGS sequence"/>
</dbReference>
<evidence type="ECO:0000313" key="6">
    <source>
        <dbReference type="EMBL" id="MBP2017972.1"/>
    </source>
</evidence>
<keyword evidence="3 4" id="KW-0413">Isomerase</keyword>
<dbReference type="EMBL" id="JAGGLG010000008">
    <property type="protein sequence ID" value="MBP2017972.1"/>
    <property type="molecule type" value="Genomic_DNA"/>
</dbReference>
<comment type="catalytic activity">
    <reaction evidence="4">
        <text>[protein]-peptidylproline (omega=180) = [protein]-peptidylproline (omega=0)</text>
        <dbReference type="Rhea" id="RHEA:16237"/>
        <dbReference type="Rhea" id="RHEA-COMP:10747"/>
        <dbReference type="Rhea" id="RHEA-COMP:10748"/>
        <dbReference type="ChEBI" id="CHEBI:83833"/>
        <dbReference type="ChEBI" id="CHEBI:83834"/>
        <dbReference type="EC" id="5.2.1.8"/>
    </reaction>
</comment>
<evidence type="ECO:0000256" key="1">
    <source>
        <dbReference type="ARBA" id="ARBA00002388"/>
    </source>
</evidence>
<dbReference type="Pfam" id="PF00160">
    <property type="entry name" value="Pro_isomerase"/>
    <property type="match status" value="1"/>
</dbReference>
<dbReference type="InterPro" id="IPR002130">
    <property type="entry name" value="Cyclophilin-type_PPIase_dom"/>
</dbReference>
<dbReference type="InterPro" id="IPR044666">
    <property type="entry name" value="Cyclophilin_A-like"/>
</dbReference>
<dbReference type="PRINTS" id="PR00153">
    <property type="entry name" value="CSAPPISMRASE"/>
</dbReference>
<dbReference type="GO" id="GO:0003755">
    <property type="term" value="F:peptidyl-prolyl cis-trans isomerase activity"/>
    <property type="evidence" value="ECO:0007669"/>
    <property type="project" value="UniProtKB-EC"/>
</dbReference>
<evidence type="ECO:0000256" key="3">
    <source>
        <dbReference type="ARBA" id="ARBA00023235"/>
    </source>
</evidence>
<dbReference type="PANTHER" id="PTHR45625:SF4">
    <property type="entry name" value="PEPTIDYLPROLYL ISOMERASE DOMAIN AND WD REPEAT-CONTAINING PROTEIN 1"/>
    <property type="match status" value="1"/>
</dbReference>
<keyword evidence="7" id="KW-1185">Reference proteome</keyword>
<sequence length="179" mass="19483">MAKQWSAPPPMQIDPAKRYQAILRTTKGDITIELLAGEAPITVNNFVFLAREGFYDGVKFHRVIKPFMIQTGDPTGTGRGGPGYRFPDELPPKHPYEPGIVAMANAGPNTNGSQFFICSGPQAAGLNQYPNYTQFGRVVQGMDVVQALASVPVTASFGGERSKPLEDIRIESVTIIEEE</sequence>
<evidence type="ECO:0000256" key="4">
    <source>
        <dbReference type="RuleBase" id="RU363019"/>
    </source>
</evidence>
<evidence type="ECO:0000259" key="5">
    <source>
        <dbReference type="PROSITE" id="PS50072"/>
    </source>
</evidence>
<evidence type="ECO:0000256" key="2">
    <source>
        <dbReference type="ARBA" id="ARBA00023110"/>
    </source>
</evidence>
<dbReference type="Gene3D" id="2.40.100.10">
    <property type="entry name" value="Cyclophilin-like"/>
    <property type="match status" value="1"/>
</dbReference>
<comment type="similarity">
    <text evidence="4">Belongs to the cyclophilin-type PPIase family.</text>
</comment>
<feature type="domain" description="PPIase cyclophilin-type" evidence="5">
    <location>
        <begin position="28"/>
        <end position="175"/>
    </location>
</feature>
<dbReference type="PANTHER" id="PTHR45625">
    <property type="entry name" value="PEPTIDYL-PROLYL CIS-TRANS ISOMERASE-RELATED"/>
    <property type="match status" value="1"/>
</dbReference>
<dbReference type="CDD" id="cd00317">
    <property type="entry name" value="cyclophilin"/>
    <property type="match status" value="1"/>
</dbReference>
<dbReference type="PROSITE" id="PS00170">
    <property type="entry name" value="CSA_PPIASE_1"/>
    <property type="match status" value="1"/>
</dbReference>
<dbReference type="RefSeq" id="WP_342589432.1">
    <property type="nucleotide sequence ID" value="NZ_JAGGLG010000008.1"/>
</dbReference>
<gene>
    <name evidence="6" type="ORF">J2Z79_001358</name>
</gene>
<proteinExistence type="inferred from homology"/>
<name>A0ABS4JR18_9FIRM</name>
<keyword evidence="2 4" id="KW-0697">Rotamase</keyword>
<comment type="function">
    <text evidence="1 4">PPIases accelerate the folding of proteins. It catalyzes the cis-trans isomerization of proline imidic peptide bonds in oligopeptides.</text>
</comment>
<accession>A0ABS4JR18</accession>
<comment type="caution">
    <text evidence="6">The sequence shown here is derived from an EMBL/GenBank/DDBJ whole genome shotgun (WGS) entry which is preliminary data.</text>
</comment>
<organism evidence="6 7">
    <name type="scientific">Symbiobacterium terraclitae</name>
    <dbReference type="NCBI Taxonomy" id="557451"/>
    <lineage>
        <taxon>Bacteria</taxon>
        <taxon>Bacillati</taxon>
        <taxon>Bacillota</taxon>
        <taxon>Clostridia</taxon>
        <taxon>Eubacteriales</taxon>
        <taxon>Symbiobacteriaceae</taxon>
        <taxon>Symbiobacterium</taxon>
    </lineage>
</organism>
<dbReference type="PROSITE" id="PS50072">
    <property type="entry name" value="CSA_PPIASE_2"/>
    <property type="match status" value="1"/>
</dbReference>
<dbReference type="SUPFAM" id="SSF50891">
    <property type="entry name" value="Cyclophilin-like"/>
    <property type="match status" value="1"/>
</dbReference>
<dbReference type="InterPro" id="IPR020892">
    <property type="entry name" value="Cyclophilin-type_PPIase_CS"/>
</dbReference>
<reference evidence="6 7" key="1">
    <citation type="submission" date="2021-03" db="EMBL/GenBank/DDBJ databases">
        <title>Genomic Encyclopedia of Type Strains, Phase IV (KMG-IV): sequencing the most valuable type-strain genomes for metagenomic binning, comparative biology and taxonomic classification.</title>
        <authorList>
            <person name="Goeker M."/>
        </authorList>
    </citation>
    <scope>NUCLEOTIDE SEQUENCE [LARGE SCALE GENOMIC DNA]</scope>
    <source>
        <strain evidence="6 7">DSM 27138</strain>
    </source>
</reference>
<protein>
    <recommendedName>
        <fullName evidence="4">Peptidyl-prolyl cis-trans isomerase</fullName>
        <shortName evidence="4">PPIase</shortName>
        <ecNumber evidence="4">5.2.1.8</ecNumber>
    </recommendedName>
</protein>